<evidence type="ECO:0000256" key="1">
    <source>
        <dbReference type="ARBA" id="ARBA00008165"/>
    </source>
</evidence>
<dbReference type="Pfam" id="PF00571">
    <property type="entry name" value="CBS"/>
    <property type="match status" value="2"/>
</dbReference>
<evidence type="ECO:0000256" key="4">
    <source>
        <dbReference type="PIRNR" id="PIRNR004692"/>
    </source>
</evidence>
<dbReference type="InterPro" id="IPR046342">
    <property type="entry name" value="CBS_dom_sf"/>
</dbReference>
<feature type="site" description="Catalytically relevant" evidence="6">
    <location>
        <position position="102"/>
    </location>
</feature>
<organism evidence="10 11">
    <name type="scientific">Eubacterium oxidoreducens</name>
    <dbReference type="NCBI Taxonomy" id="1732"/>
    <lineage>
        <taxon>Bacteria</taxon>
        <taxon>Bacillati</taxon>
        <taxon>Bacillota</taxon>
        <taxon>Clostridia</taxon>
        <taxon>Eubacteriales</taxon>
        <taxon>Eubacteriaceae</taxon>
        <taxon>Eubacterium</taxon>
    </lineage>
</organism>
<keyword evidence="10" id="KW-0413">Isomerase</keyword>
<dbReference type="AlphaFoldDB" id="A0A1G6CBF8"/>
<dbReference type="GO" id="GO:0019146">
    <property type="term" value="F:arabinose-5-phosphate isomerase activity"/>
    <property type="evidence" value="ECO:0007669"/>
    <property type="project" value="UniProtKB-ARBA"/>
</dbReference>
<dbReference type="InterPro" id="IPR000644">
    <property type="entry name" value="CBS_dom"/>
</dbReference>
<proteinExistence type="inferred from homology"/>
<feature type="site" description="Catalytically relevant" evidence="6">
    <location>
        <position position="50"/>
    </location>
</feature>
<gene>
    <name evidence="10" type="ORF">SAMN02910417_02263</name>
</gene>
<dbReference type="PROSITE" id="PS51464">
    <property type="entry name" value="SIS"/>
    <property type="match status" value="1"/>
</dbReference>
<dbReference type="GO" id="GO:0097367">
    <property type="term" value="F:carbohydrate derivative binding"/>
    <property type="evidence" value="ECO:0007669"/>
    <property type="project" value="InterPro"/>
</dbReference>
<keyword evidence="2" id="KW-0677">Repeat</keyword>
<dbReference type="CDD" id="cd05014">
    <property type="entry name" value="SIS_Kpsf"/>
    <property type="match status" value="1"/>
</dbReference>
<dbReference type="STRING" id="1732.SAMN02910417_02263"/>
<accession>A0A1G6CBF8</accession>
<feature type="binding site" evidence="5">
    <location>
        <position position="73"/>
    </location>
    <ligand>
        <name>Zn(2+)</name>
        <dbReference type="ChEBI" id="CHEBI:29105"/>
    </ligand>
</feature>
<evidence type="ECO:0000259" key="8">
    <source>
        <dbReference type="PROSITE" id="PS51371"/>
    </source>
</evidence>
<feature type="site" description="Catalytically relevant" evidence="6">
    <location>
        <position position="184"/>
    </location>
</feature>
<evidence type="ECO:0000256" key="2">
    <source>
        <dbReference type="ARBA" id="ARBA00022737"/>
    </source>
</evidence>
<dbReference type="FunFam" id="3.40.50.10490:FF:000011">
    <property type="entry name" value="Arabinose 5-phosphate isomerase"/>
    <property type="match status" value="1"/>
</dbReference>
<evidence type="ECO:0000256" key="3">
    <source>
        <dbReference type="ARBA" id="ARBA00023122"/>
    </source>
</evidence>
<feature type="site" description="Catalytically relevant" evidence="6">
    <location>
        <position position="143"/>
    </location>
</feature>
<dbReference type="PROSITE" id="PS51371">
    <property type="entry name" value="CBS"/>
    <property type="match status" value="2"/>
</dbReference>
<evidence type="ECO:0000256" key="6">
    <source>
        <dbReference type="PIRSR" id="PIRSR004692-3"/>
    </source>
</evidence>
<dbReference type="InterPro" id="IPR035474">
    <property type="entry name" value="SIS_Kpsf"/>
</dbReference>
<reference evidence="10 11" key="1">
    <citation type="submission" date="2016-10" db="EMBL/GenBank/DDBJ databases">
        <authorList>
            <person name="de Groot N.N."/>
        </authorList>
    </citation>
    <scope>NUCLEOTIDE SEQUENCE [LARGE SCALE GENOMIC DNA]</scope>
    <source>
        <strain evidence="10 11">DSM 3217</strain>
    </source>
</reference>
<dbReference type="Proteomes" id="UP000199228">
    <property type="component" value="Unassembled WGS sequence"/>
</dbReference>
<dbReference type="Pfam" id="PF01380">
    <property type="entry name" value="SIS"/>
    <property type="match status" value="1"/>
</dbReference>
<evidence type="ECO:0000259" key="9">
    <source>
        <dbReference type="PROSITE" id="PS51464"/>
    </source>
</evidence>
<dbReference type="Gene3D" id="3.40.50.10490">
    <property type="entry name" value="Glucose-6-phosphate isomerase like protein, domain 1"/>
    <property type="match status" value="1"/>
</dbReference>
<feature type="domain" description="CBS" evidence="8">
    <location>
        <begin position="268"/>
        <end position="321"/>
    </location>
</feature>
<dbReference type="Gene3D" id="3.10.580.10">
    <property type="entry name" value="CBS-domain"/>
    <property type="match status" value="1"/>
</dbReference>
<dbReference type="CDD" id="cd04604">
    <property type="entry name" value="CBS_pair_SIS_assoc"/>
    <property type="match status" value="1"/>
</dbReference>
<dbReference type="GO" id="GO:0046872">
    <property type="term" value="F:metal ion binding"/>
    <property type="evidence" value="ECO:0007669"/>
    <property type="project" value="UniProtKB-KW"/>
</dbReference>
<dbReference type="PANTHER" id="PTHR42745:SF1">
    <property type="entry name" value="ARABINOSE 5-PHOSPHATE ISOMERASE KDSD"/>
    <property type="match status" value="1"/>
</dbReference>
<evidence type="ECO:0000256" key="5">
    <source>
        <dbReference type="PIRSR" id="PIRSR004692-2"/>
    </source>
</evidence>
<dbReference type="SUPFAM" id="SSF53697">
    <property type="entry name" value="SIS domain"/>
    <property type="match status" value="1"/>
</dbReference>
<sequence>MDILSEGKRVFDVEIAALNKTKAALDETFVTILKKIKMCEGKVVLTGIGKPGHIAKKLAATFSSLGTPAFYLHPAEAMHGDLGMIDEKDVIIAISYSGESDEIVKILPNIKMIGAFLIAISGNANSTLCKYADIAQILPKFDEACYLGLAPTSSTTSVLCYGDALAVVASGLSEFKKEDFGKYHPAGALGKRLVMRVADVMAKGNEVPSVESGSTLVDAIEEMSRKGLGSVAIVDADSFLLGIITDGDLRRFIKNKIDLYTVKVNEVMTKNPKTCLPEILAAKALKLIKDYDINNLIVVDKAGKLQGTITWQQIIKTGIVL</sequence>
<dbReference type="NCBIfam" id="TIGR00393">
    <property type="entry name" value="kpsF"/>
    <property type="match status" value="1"/>
</dbReference>
<evidence type="ECO:0000313" key="11">
    <source>
        <dbReference type="Proteomes" id="UP000199228"/>
    </source>
</evidence>
<evidence type="ECO:0000256" key="7">
    <source>
        <dbReference type="PROSITE-ProRule" id="PRU00703"/>
    </source>
</evidence>
<protein>
    <submittedName>
        <fullName evidence="10">Arabinose-5-phosphate isomerase</fullName>
    </submittedName>
</protein>
<keyword evidence="11" id="KW-1185">Reference proteome</keyword>
<evidence type="ECO:0000313" key="10">
    <source>
        <dbReference type="EMBL" id="SDB30237.1"/>
    </source>
</evidence>
<dbReference type="SMART" id="SM00116">
    <property type="entry name" value="CBS"/>
    <property type="match status" value="2"/>
</dbReference>
<feature type="domain" description="CBS" evidence="8">
    <location>
        <begin position="201"/>
        <end position="259"/>
    </location>
</feature>
<feature type="domain" description="SIS" evidence="9">
    <location>
        <begin position="32"/>
        <end position="177"/>
    </location>
</feature>
<dbReference type="PANTHER" id="PTHR42745">
    <property type="match status" value="1"/>
</dbReference>
<keyword evidence="5" id="KW-0479">Metal-binding</keyword>
<keyword evidence="5" id="KW-0862">Zinc</keyword>
<dbReference type="InterPro" id="IPR046348">
    <property type="entry name" value="SIS_dom_sf"/>
</dbReference>
<dbReference type="InterPro" id="IPR001347">
    <property type="entry name" value="SIS_dom"/>
</dbReference>
<dbReference type="InterPro" id="IPR004800">
    <property type="entry name" value="KdsD/KpsF-type"/>
</dbReference>
<name>A0A1G6CBF8_EUBOX</name>
<dbReference type="PIRSF" id="PIRSF004692">
    <property type="entry name" value="KdsD_KpsF"/>
    <property type="match status" value="1"/>
</dbReference>
<dbReference type="GO" id="GO:1901135">
    <property type="term" value="P:carbohydrate derivative metabolic process"/>
    <property type="evidence" value="ECO:0007669"/>
    <property type="project" value="InterPro"/>
</dbReference>
<keyword evidence="3 7" id="KW-0129">CBS domain</keyword>
<dbReference type="InterPro" id="IPR050986">
    <property type="entry name" value="GutQ/KpsF_isomerases"/>
</dbReference>
<dbReference type="EMBL" id="FMXR01000017">
    <property type="protein sequence ID" value="SDB30237.1"/>
    <property type="molecule type" value="Genomic_DNA"/>
</dbReference>
<dbReference type="GO" id="GO:0005975">
    <property type="term" value="P:carbohydrate metabolic process"/>
    <property type="evidence" value="ECO:0007669"/>
    <property type="project" value="InterPro"/>
</dbReference>
<comment type="similarity">
    <text evidence="1 4">Belongs to the SIS family. GutQ/KpsF subfamily.</text>
</comment>